<dbReference type="EMBL" id="KN564926">
    <property type="protein sequence ID" value="KHJ85198.1"/>
    <property type="molecule type" value="Genomic_DNA"/>
</dbReference>
<proteinExistence type="predicted"/>
<gene>
    <name evidence="1" type="ORF">OESDEN_15080</name>
</gene>
<evidence type="ECO:0008006" key="3">
    <source>
        <dbReference type="Google" id="ProtNLM"/>
    </source>
</evidence>
<evidence type="ECO:0000313" key="2">
    <source>
        <dbReference type="Proteomes" id="UP000053660"/>
    </source>
</evidence>
<name>A0A0B1SIQ5_OESDE</name>
<dbReference type="OrthoDB" id="5847291at2759"/>
<protein>
    <recommendedName>
        <fullName evidence="3">Serine-threonine/tyrosine-protein kinase catalytic domain-containing protein</fullName>
    </recommendedName>
</protein>
<keyword evidence="2" id="KW-1185">Reference proteome</keyword>
<organism evidence="1 2">
    <name type="scientific">Oesophagostomum dentatum</name>
    <name type="common">Nodular worm</name>
    <dbReference type="NCBI Taxonomy" id="61180"/>
    <lineage>
        <taxon>Eukaryota</taxon>
        <taxon>Metazoa</taxon>
        <taxon>Ecdysozoa</taxon>
        <taxon>Nematoda</taxon>
        <taxon>Chromadorea</taxon>
        <taxon>Rhabditida</taxon>
        <taxon>Rhabditina</taxon>
        <taxon>Rhabditomorpha</taxon>
        <taxon>Strongyloidea</taxon>
        <taxon>Strongylidae</taxon>
        <taxon>Oesophagostomum</taxon>
    </lineage>
</organism>
<evidence type="ECO:0000313" key="1">
    <source>
        <dbReference type="EMBL" id="KHJ85198.1"/>
    </source>
</evidence>
<reference evidence="1 2" key="1">
    <citation type="submission" date="2014-03" db="EMBL/GenBank/DDBJ databases">
        <title>Draft genome of the hookworm Oesophagostomum dentatum.</title>
        <authorList>
            <person name="Mitreva M."/>
        </authorList>
    </citation>
    <scope>NUCLEOTIDE SEQUENCE [LARGE SCALE GENOMIC DNA]</scope>
    <source>
        <strain evidence="1 2">OD-Hann</strain>
    </source>
</reference>
<dbReference type="Proteomes" id="UP000053660">
    <property type="component" value="Unassembled WGS sequence"/>
</dbReference>
<sequence>MSSSKQKISAAIPFENETVDEIRSREYRRTCSLDVIEQLLPTGLLELLQSCWSERAMRPSSRYVLKLIKKLEQQ</sequence>
<accession>A0A0B1SIQ5</accession>
<dbReference type="AlphaFoldDB" id="A0A0B1SIQ5"/>